<evidence type="ECO:0000313" key="7">
    <source>
        <dbReference type="Proteomes" id="UP000327044"/>
    </source>
</evidence>
<reference evidence="5" key="1">
    <citation type="journal article" date="2016" name="Sci. Rep.">
        <title>Molecular characterization of firefly nuptial gifts: a multi-omics approach sheds light on postcopulatory sexual selection.</title>
        <authorList>
            <person name="Al-Wathiqui N."/>
            <person name="Fallon T.R."/>
            <person name="South A."/>
            <person name="Weng J.K."/>
            <person name="Lewis S.M."/>
        </authorList>
    </citation>
    <scope>NUCLEOTIDE SEQUENCE</scope>
</reference>
<dbReference type="InterPro" id="IPR001313">
    <property type="entry name" value="Pumilio_RNA-bd_rpt"/>
</dbReference>
<feature type="compositionally biased region" description="Basic and acidic residues" evidence="3">
    <location>
        <begin position="58"/>
        <end position="70"/>
    </location>
</feature>
<reference evidence="6" key="3">
    <citation type="submission" date="2019-08" db="EMBL/GenBank/DDBJ databases">
        <authorList>
            <consortium name="Photinus pyralis genome working group"/>
            <person name="Fallon T.R."/>
            <person name="Sander Lower S.E."/>
            <person name="Weng J.-K."/>
        </authorList>
    </citation>
    <scope>NUCLEOTIDE SEQUENCE</scope>
    <source>
        <strain evidence="6">1611_PpyrPB1</strain>
        <tissue evidence="6">Whole body</tissue>
    </source>
</reference>
<evidence type="ECO:0000313" key="6">
    <source>
        <dbReference type="EMBL" id="KAB0793842.1"/>
    </source>
</evidence>
<dbReference type="InterPro" id="IPR040059">
    <property type="entry name" value="PUM3"/>
</dbReference>
<keyword evidence="2" id="KW-0694">RNA-binding</keyword>
<feature type="region of interest" description="Disordered" evidence="3">
    <location>
        <begin position="1"/>
        <end position="91"/>
    </location>
</feature>
<dbReference type="SMART" id="SM00025">
    <property type="entry name" value="Pumilio"/>
    <property type="match status" value="5"/>
</dbReference>
<dbReference type="InterPro" id="IPR033133">
    <property type="entry name" value="PUM-HD"/>
</dbReference>
<dbReference type="FunCoup" id="A0A1Y1MBF6">
    <property type="interactions" value="1241"/>
</dbReference>
<accession>A0A1Y1MBF6</accession>
<protein>
    <recommendedName>
        <fullName evidence="4">PUM-HD domain-containing protein</fullName>
    </recommendedName>
</protein>
<dbReference type="PANTHER" id="PTHR13389:SF0">
    <property type="entry name" value="PUMILIO HOMOLOG 3"/>
    <property type="match status" value="1"/>
</dbReference>
<dbReference type="OrthoDB" id="497380at2759"/>
<gene>
    <name evidence="6" type="ORF">PPYR_13462</name>
</gene>
<dbReference type="GO" id="GO:0003729">
    <property type="term" value="F:mRNA binding"/>
    <property type="evidence" value="ECO:0007669"/>
    <property type="project" value="TreeGrafter"/>
</dbReference>
<dbReference type="Proteomes" id="UP000327044">
    <property type="component" value="Unassembled WGS sequence"/>
</dbReference>
<dbReference type="InterPro" id="IPR012959">
    <property type="entry name" value="CPL_dom"/>
</dbReference>
<evidence type="ECO:0000313" key="5">
    <source>
        <dbReference type="EMBL" id="JAV83159.1"/>
    </source>
</evidence>
<dbReference type="InterPro" id="IPR011989">
    <property type="entry name" value="ARM-like"/>
</dbReference>
<reference evidence="6 7" key="2">
    <citation type="journal article" date="2018" name="Elife">
        <title>Firefly genomes illuminate parallel origins of bioluminescence in beetles.</title>
        <authorList>
            <person name="Fallon T.R."/>
            <person name="Lower S.E."/>
            <person name="Chang C.H."/>
            <person name="Bessho-Uehara M."/>
            <person name="Martin G.J."/>
            <person name="Bewick A.J."/>
            <person name="Behringer M."/>
            <person name="Debat H.J."/>
            <person name="Wong I."/>
            <person name="Day J.C."/>
            <person name="Suvorov A."/>
            <person name="Silva C.J."/>
            <person name="Stanger-Hall K.F."/>
            <person name="Hall D.W."/>
            <person name="Schmitz R.J."/>
            <person name="Nelson D.R."/>
            <person name="Lewis S.M."/>
            <person name="Shigenobu S."/>
            <person name="Bybee S.M."/>
            <person name="Larracuente A.M."/>
            <person name="Oba Y."/>
            <person name="Weng J.K."/>
        </authorList>
    </citation>
    <scope>NUCLEOTIDE SEQUENCE [LARGE SCALE GENOMIC DNA]</scope>
    <source>
        <strain evidence="6">1611_PpyrPB1</strain>
        <tissue evidence="6">Whole body</tissue>
    </source>
</reference>
<dbReference type="InParanoid" id="A0A1Y1MBF6"/>
<evidence type="ECO:0000256" key="3">
    <source>
        <dbReference type="SAM" id="MobiDB-lite"/>
    </source>
</evidence>
<feature type="compositionally biased region" description="Basic and acidic residues" evidence="3">
    <location>
        <begin position="1"/>
        <end position="16"/>
    </location>
</feature>
<feature type="domain" description="PUM-HD" evidence="4">
    <location>
        <begin position="124"/>
        <end position="476"/>
    </location>
</feature>
<dbReference type="GO" id="GO:0005730">
    <property type="term" value="C:nucleolus"/>
    <property type="evidence" value="ECO:0007669"/>
    <property type="project" value="TreeGrafter"/>
</dbReference>
<sequence>MINSKKREIESDSLKEKPKKKLKTKQVQPKTDSVEDVKSTAKTSISKKRESESSTTKEAPKKKLKTEHVKPKGKSGSKRPTQTTTEKPDWRNFKQKKKELRLKRKQTNKFYDTIVEAKKIFEVLRQRSLRGNLGERNKSISKLHDLIVGKGQYCKVIFAHDMARIVQFLFKFGNESIRKAISDELIPVTVEMLHSKYGRNCLKSMLKYGNGDIRSAAIKKMYGNAVKFCSHLISASVFEYAYSTWATPQHKHDLMQEFFGDIYKNAKDPSVKHLKDVYRDSPTMRDAALQTTKSNLLKVLNKELLDSALVQTVIYQYLSECNSEDKAELITQLAPHIVVISNSRDGARAAMQCIWHSTNKEKKVIMKAVKEHITELSKHEHGHCMVITLLDTVDDTVLLNKMIISQLTTDINELVADEHSRKVLLWLIAPGDSAHFHPQFIQELDAGRTVSTSKKDVTQRRQELLNYVIFMLTNEVIAKPEFWLSTPSVTLVTLAIIKAAPDNFLGDILGAVAKTVTNIEWCIEKEGEQLAVESPALHMMLKKLLQHDKTLAADGKVTFGKTLLAEISSETMQKWLTLNRGCFLLVALYENSTNEEQDELKSKLNAHLKILEKQKTAGAKILIKKLKER</sequence>
<dbReference type="Pfam" id="PF08144">
    <property type="entry name" value="CPL"/>
    <property type="match status" value="1"/>
</dbReference>
<dbReference type="GO" id="GO:0006417">
    <property type="term" value="P:regulation of translation"/>
    <property type="evidence" value="ECO:0007669"/>
    <property type="project" value="TreeGrafter"/>
</dbReference>
<evidence type="ECO:0000256" key="1">
    <source>
        <dbReference type="ARBA" id="ARBA00022737"/>
    </source>
</evidence>
<dbReference type="InterPro" id="IPR016024">
    <property type="entry name" value="ARM-type_fold"/>
</dbReference>
<name>A0A1Y1MBF6_PHOPY</name>
<dbReference type="EMBL" id="GEZM01035601">
    <property type="protein sequence ID" value="JAV83159.1"/>
    <property type="molecule type" value="Transcribed_RNA"/>
</dbReference>
<dbReference type="PROSITE" id="PS50303">
    <property type="entry name" value="PUM_HD"/>
    <property type="match status" value="1"/>
</dbReference>
<dbReference type="EMBL" id="VVIM01000009">
    <property type="protein sequence ID" value="KAB0793842.1"/>
    <property type="molecule type" value="Genomic_DNA"/>
</dbReference>
<organism evidence="5">
    <name type="scientific">Photinus pyralis</name>
    <name type="common">Common eastern firefly</name>
    <name type="synonym">Lampyris pyralis</name>
    <dbReference type="NCBI Taxonomy" id="7054"/>
    <lineage>
        <taxon>Eukaryota</taxon>
        <taxon>Metazoa</taxon>
        <taxon>Ecdysozoa</taxon>
        <taxon>Arthropoda</taxon>
        <taxon>Hexapoda</taxon>
        <taxon>Insecta</taxon>
        <taxon>Pterygota</taxon>
        <taxon>Neoptera</taxon>
        <taxon>Endopterygota</taxon>
        <taxon>Coleoptera</taxon>
        <taxon>Polyphaga</taxon>
        <taxon>Elateriformia</taxon>
        <taxon>Elateroidea</taxon>
        <taxon>Lampyridae</taxon>
        <taxon>Lampyrinae</taxon>
        <taxon>Photinus</taxon>
    </lineage>
</organism>
<evidence type="ECO:0000259" key="4">
    <source>
        <dbReference type="PROSITE" id="PS50303"/>
    </source>
</evidence>
<dbReference type="PANTHER" id="PTHR13389">
    <property type="entry name" value="PUMILIO HOMOLOG 3"/>
    <property type="match status" value="1"/>
</dbReference>
<dbReference type="Gene3D" id="1.25.10.10">
    <property type="entry name" value="Leucine-rich Repeat Variant"/>
    <property type="match status" value="2"/>
</dbReference>
<dbReference type="SUPFAM" id="SSF48371">
    <property type="entry name" value="ARM repeat"/>
    <property type="match status" value="1"/>
</dbReference>
<keyword evidence="7" id="KW-1185">Reference proteome</keyword>
<keyword evidence="1" id="KW-0677">Repeat</keyword>
<dbReference type="AlphaFoldDB" id="A0A1Y1MBF6"/>
<proteinExistence type="predicted"/>
<evidence type="ECO:0000256" key="2">
    <source>
        <dbReference type="ARBA" id="ARBA00022884"/>
    </source>
</evidence>